<dbReference type="Pfam" id="PF04525">
    <property type="entry name" value="LOR"/>
    <property type="match status" value="1"/>
</dbReference>
<keyword evidence="3" id="KW-1185">Reference proteome</keyword>
<dbReference type="AlphaFoldDB" id="A0A3L6T5L6"/>
<reference evidence="3" key="1">
    <citation type="journal article" date="2019" name="Nat. Commun.">
        <title>The genome of broomcorn millet.</title>
        <authorList>
            <person name="Zou C."/>
            <person name="Miki D."/>
            <person name="Li D."/>
            <person name="Tang Q."/>
            <person name="Xiao L."/>
            <person name="Rajput S."/>
            <person name="Deng P."/>
            <person name="Jia W."/>
            <person name="Huang R."/>
            <person name="Zhang M."/>
            <person name="Sun Y."/>
            <person name="Hu J."/>
            <person name="Fu X."/>
            <person name="Schnable P.S."/>
            <person name="Li F."/>
            <person name="Zhang H."/>
            <person name="Feng B."/>
            <person name="Zhu X."/>
            <person name="Liu R."/>
            <person name="Schnable J.C."/>
            <person name="Zhu J.-K."/>
            <person name="Zhang H."/>
        </authorList>
    </citation>
    <scope>NUCLEOTIDE SEQUENCE [LARGE SCALE GENOMIC DNA]</scope>
</reference>
<comment type="similarity">
    <text evidence="1">Belongs to the LOR family.</text>
</comment>
<dbReference type="InterPro" id="IPR007612">
    <property type="entry name" value="LOR"/>
</dbReference>
<dbReference type="Proteomes" id="UP000275267">
    <property type="component" value="Unassembled WGS sequence"/>
</dbReference>
<dbReference type="PANTHER" id="PTHR31087:SF167">
    <property type="entry name" value="PROTEIN LURP1"/>
    <property type="match status" value="1"/>
</dbReference>
<gene>
    <name evidence="2" type="ORF">C2845_PM03G23990</name>
</gene>
<evidence type="ECO:0000313" key="2">
    <source>
        <dbReference type="EMBL" id="RLN33452.1"/>
    </source>
</evidence>
<sequence>MAAPYGAPPPPPAAPVAVVSLQFSAPYVVPLTVTKKAISLSDGDFTVTDANGAVVLRVKGAIFSVRHRRVLLDAAGQPVLSMQEKFNYYLSVNFLEWKRVCVAYLAEVDHRVFSMHSRWQVFRGESTNASDLLFTVKKSSIIQLKTELDVFLASNTAEQACDFKIKGSYFERSCAFYLGSSNTMIAQMNRKFTVSNVLLGKDTFGVTVFPHVDYVFVAALVVILDEIHRERSD</sequence>
<dbReference type="OrthoDB" id="97518at2759"/>
<dbReference type="EMBL" id="PQIB02000002">
    <property type="protein sequence ID" value="RLN33452.1"/>
    <property type="molecule type" value="Genomic_DNA"/>
</dbReference>
<accession>A0A3L6T5L6</accession>
<dbReference type="STRING" id="4540.A0A3L6T5L6"/>
<dbReference type="InterPro" id="IPR025659">
    <property type="entry name" value="Tubby-like_C"/>
</dbReference>
<evidence type="ECO:0000313" key="3">
    <source>
        <dbReference type="Proteomes" id="UP000275267"/>
    </source>
</evidence>
<proteinExistence type="inferred from homology"/>
<name>A0A3L6T5L6_PANMI</name>
<evidence type="ECO:0000256" key="1">
    <source>
        <dbReference type="ARBA" id="ARBA00005437"/>
    </source>
</evidence>
<dbReference type="SUPFAM" id="SSF54518">
    <property type="entry name" value="Tubby C-terminal domain-like"/>
    <property type="match status" value="1"/>
</dbReference>
<dbReference type="InterPro" id="IPR038595">
    <property type="entry name" value="LOR_sf"/>
</dbReference>
<evidence type="ECO:0008006" key="4">
    <source>
        <dbReference type="Google" id="ProtNLM"/>
    </source>
</evidence>
<comment type="caution">
    <text evidence="2">The sequence shown here is derived from an EMBL/GenBank/DDBJ whole genome shotgun (WGS) entry which is preliminary data.</text>
</comment>
<protein>
    <recommendedName>
        <fullName evidence="4">Protein LURP-one-related 15-like</fullName>
    </recommendedName>
</protein>
<dbReference type="Gene3D" id="2.40.160.200">
    <property type="entry name" value="LURP1-related"/>
    <property type="match status" value="1"/>
</dbReference>
<organism evidence="2 3">
    <name type="scientific">Panicum miliaceum</name>
    <name type="common">Proso millet</name>
    <name type="synonym">Broomcorn millet</name>
    <dbReference type="NCBI Taxonomy" id="4540"/>
    <lineage>
        <taxon>Eukaryota</taxon>
        <taxon>Viridiplantae</taxon>
        <taxon>Streptophyta</taxon>
        <taxon>Embryophyta</taxon>
        <taxon>Tracheophyta</taxon>
        <taxon>Spermatophyta</taxon>
        <taxon>Magnoliopsida</taxon>
        <taxon>Liliopsida</taxon>
        <taxon>Poales</taxon>
        <taxon>Poaceae</taxon>
        <taxon>PACMAD clade</taxon>
        <taxon>Panicoideae</taxon>
        <taxon>Panicodae</taxon>
        <taxon>Paniceae</taxon>
        <taxon>Panicinae</taxon>
        <taxon>Panicum</taxon>
        <taxon>Panicum sect. Panicum</taxon>
    </lineage>
</organism>
<dbReference type="PANTHER" id="PTHR31087">
    <property type="match status" value="1"/>
</dbReference>